<comment type="similarity">
    <text evidence="1">Belongs to the transglycosylase Slt family.</text>
</comment>
<dbReference type="GO" id="GO:0000270">
    <property type="term" value="P:peptidoglycan metabolic process"/>
    <property type="evidence" value="ECO:0007669"/>
    <property type="project" value="InterPro"/>
</dbReference>
<keyword evidence="6" id="KW-1185">Reference proteome</keyword>
<dbReference type="GO" id="GO:0016020">
    <property type="term" value="C:membrane"/>
    <property type="evidence" value="ECO:0007669"/>
    <property type="project" value="InterPro"/>
</dbReference>
<dbReference type="PANTHER" id="PTHR33734">
    <property type="entry name" value="LYSM DOMAIN-CONTAINING GPI-ANCHORED PROTEIN 2"/>
    <property type="match status" value="1"/>
</dbReference>
<dbReference type="InterPro" id="IPR018392">
    <property type="entry name" value="LysM"/>
</dbReference>
<dbReference type="SUPFAM" id="SSF53955">
    <property type="entry name" value="Lysozyme-like"/>
    <property type="match status" value="1"/>
</dbReference>
<dbReference type="SMART" id="SM00257">
    <property type="entry name" value="LysM"/>
    <property type="match status" value="7"/>
</dbReference>
<dbReference type="RefSeq" id="WP_092747868.1">
    <property type="nucleotide sequence ID" value="NZ_FMYL01000005.1"/>
</dbReference>
<dbReference type="InterPro" id="IPR000189">
    <property type="entry name" value="Transglyc_AS"/>
</dbReference>
<feature type="domain" description="LysM" evidence="4">
    <location>
        <begin position="604"/>
        <end position="648"/>
    </location>
</feature>
<dbReference type="GO" id="GO:0008932">
    <property type="term" value="F:lytic endotransglycosylase activity"/>
    <property type="evidence" value="ECO:0007669"/>
    <property type="project" value="TreeGrafter"/>
</dbReference>
<dbReference type="PROSITE" id="PS51782">
    <property type="entry name" value="LYSM"/>
    <property type="match status" value="7"/>
</dbReference>
<dbReference type="Gene3D" id="1.10.530.10">
    <property type="match status" value="1"/>
</dbReference>
<evidence type="ECO:0000259" key="4">
    <source>
        <dbReference type="PROSITE" id="PS51782"/>
    </source>
</evidence>
<proteinExistence type="inferred from homology"/>
<feature type="domain" description="LysM" evidence="4">
    <location>
        <begin position="669"/>
        <end position="714"/>
    </location>
</feature>
<dbReference type="PROSITE" id="PS00922">
    <property type="entry name" value="TRANSGLYCOSYLASE"/>
    <property type="match status" value="1"/>
</dbReference>
<dbReference type="CDD" id="cd16894">
    <property type="entry name" value="MltD-like"/>
    <property type="match status" value="1"/>
</dbReference>
<feature type="domain" description="LysM" evidence="4">
    <location>
        <begin position="736"/>
        <end position="780"/>
    </location>
</feature>
<gene>
    <name evidence="5" type="ORF">SAMN05421733_105110</name>
</gene>
<feature type="compositionally biased region" description="Low complexity" evidence="2">
    <location>
        <begin position="842"/>
        <end position="858"/>
    </location>
</feature>
<dbReference type="PANTHER" id="PTHR33734:SF22">
    <property type="entry name" value="MEMBRANE-BOUND LYTIC MUREIN TRANSGLYCOSYLASE D"/>
    <property type="match status" value="1"/>
</dbReference>
<evidence type="ECO:0000256" key="3">
    <source>
        <dbReference type="SAM" id="SignalP"/>
    </source>
</evidence>
<reference evidence="6" key="1">
    <citation type="submission" date="2016-09" db="EMBL/GenBank/DDBJ databases">
        <authorList>
            <person name="Varghese N."/>
            <person name="Submissions S."/>
        </authorList>
    </citation>
    <scope>NUCLEOTIDE SEQUENCE [LARGE SCALE GENOMIC DNA]</scope>
    <source>
        <strain evidence="6">ANC 4422</strain>
    </source>
</reference>
<dbReference type="Pfam" id="PF01476">
    <property type="entry name" value="LysM"/>
    <property type="match status" value="7"/>
</dbReference>
<dbReference type="InterPro" id="IPR023346">
    <property type="entry name" value="Lysozyme-like_dom_sf"/>
</dbReference>
<feature type="chain" id="PRO_5017206803" evidence="3">
    <location>
        <begin position="39"/>
        <end position="958"/>
    </location>
</feature>
<dbReference type="Pfam" id="PF01464">
    <property type="entry name" value="SLT"/>
    <property type="match status" value="1"/>
</dbReference>
<dbReference type="STRING" id="1219383.SAMN05421733_105110"/>
<keyword evidence="3" id="KW-0732">Signal</keyword>
<dbReference type="CDD" id="cd00118">
    <property type="entry name" value="LysM"/>
    <property type="match status" value="6"/>
</dbReference>
<dbReference type="InterPro" id="IPR008258">
    <property type="entry name" value="Transglycosylase_SLT_dom_1"/>
</dbReference>
<sequence>MFKSTTVLWHSSVSKKFKMSLLGSTVLGLLLTTGCASTATTSTVHKVNIPAKNSTNNTGANYLDASSLDSLEDLLSATDMRAVEGDRLLILKHGDVWKRMTVGFKMDETKWDPRIEAQRNWFISRQPYLDRLSARASRYLYHTVKEAERRGMPTELALLPVIESSYDPSATSSAAAAGLWQFIPSTGKIYGLQQSGSYDARRDVVESTRAAYEFLGSLYNQFGSWELALAAYNAGPGRVQQAINRNAAAGLPTDYWSLKLPQETMNYVPRFLAVAQIVKDQKTYGITLPPIANRPHFREIQVQPGVSLLQIAELTGQSRTELSTLNPGYRGDFIDASSPGRILIPSDVNLSVDQKISALKGNGSASLWVNTSPAPVVIKSTPNVIKPVVITTQKRVTPKDANDLATFASNADVPSAPRIPVAVTTASGLQKPVNVEPPISTKERDRIVAQIQADDAKQTVSSVVQPIANKAEQQQVISEIKAIAPVGTEVVDPYDGKIKLTAIQTSQSIADSQGKEVTKSFASDESKGKPSTDNNEQPKGSRSTYTVTAGDTLATIAAKNGVNWRDIAKWNQIDPNASLYVGNILYLYDAKPQVQVASTPSKPEIYTVKANDSLTAIASQYGISIKDLADWNDLQVNSNVMVGQKLHLKAPKEPLVSSKNTKNKPPKTVLYTVKRGESLRLIAERYDVSVQALADLTPNLTVSSGLMVGQKINVPQDDSNADQNDKPHDLARLKTELYKVQRKENFAIIADKFDLSVAELAKMNQVKANHVVKVGEIIKVPKVDQPQEYIVQRGDTLATIAANFNFQPSYLARLNGLSTKSTVHAGQKLTLVEADQPTVSTKSVVTKSDPSPKKSTSTRATESYTVKAGDSFNSIAKRYDLTIKELAEINDISVKSMLKPGQQIDVPKKTISYKVKSGDNWTKLATKYDIDSKDLAEMNDTSTGKPLKIGIVIQVPNK</sequence>
<protein>
    <submittedName>
        <fullName evidence="5">LysM domain-containing protein</fullName>
    </submittedName>
</protein>
<feature type="domain" description="LysM" evidence="4">
    <location>
        <begin position="911"/>
        <end position="955"/>
    </location>
</feature>
<dbReference type="Gene3D" id="3.10.350.10">
    <property type="entry name" value="LysM domain"/>
    <property type="match status" value="7"/>
</dbReference>
<evidence type="ECO:0000313" key="5">
    <source>
        <dbReference type="EMBL" id="SDB92728.1"/>
    </source>
</evidence>
<feature type="signal peptide" evidence="3">
    <location>
        <begin position="1"/>
        <end position="38"/>
    </location>
</feature>
<feature type="domain" description="LysM" evidence="4">
    <location>
        <begin position="543"/>
        <end position="587"/>
    </location>
</feature>
<dbReference type="AlphaFoldDB" id="A0A1G6HF36"/>
<evidence type="ECO:0000256" key="1">
    <source>
        <dbReference type="ARBA" id="ARBA00007734"/>
    </source>
</evidence>
<organism evidence="5 6">
    <name type="scientific">Acinetobacter boissieri</name>
    <dbReference type="NCBI Taxonomy" id="1219383"/>
    <lineage>
        <taxon>Bacteria</taxon>
        <taxon>Pseudomonadati</taxon>
        <taxon>Pseudomonadota</taxon>
        <taxon>Gammaproteobacteria</taxon>
        <taxon>Moraxellales</taxon>
        <taxon>Moraxellaceae</taxon>
        <taxon>Acinetobacter</taxon>
    </lineage>
</organism>
<dbReference type="Proteomes" id="UP000242501">
    <property type="component" value="Unassembled WGS sequence"/>
</dbReference>
<feature type="region of interest" description="Disordered" evidence="2">
    <location>
        <begin position="509"/>
        <end position="545"/>
    </location>
</feature>
<feature type="compositionally biased region" description="Polar residues" evidence="2">
    <location>
        <begin position="531"/>
        <end position="545"/>
    </location>
</feature>
<dbReference type="OrthoDB" id="9815002at2"/>
<feature type="region of interest" description="Disordered" evidence="2">
    <location>
        <begin position="840"/>
        <end position="861"/>
    </location>
</feature>
<feature type="compositionally biased region" description="Basic and acidic residues" evidence="2">
    <location>
        <begin position="513"/>
        <end position="530"/>
    </location>
</feature>
<accession>A0A1G6HF36</accession>
<name>A0A1G6HF36_9GAMM</name>
<dbReference type="SUPFAM" id="SSF54106">
    <property type="entry name" value="LysM domain"/>
    <property type="match status" value="7"/>
</dbReference>
<evidence type="ECO:0000256" key="2">
    <source>
        <dbReference type="SAM" id="MobiDB-lite"/>
    </source>
</evidence>
<feature type="domain" description="LysM" evidence="4">
    <location>
        <begin position="787"/>
        <end position="831"/>
    </location>
</feature>
<dbReference type="EMBL" id="FMYL01000005">
    <property type="protein sequence ID" value="SDB92728.1"/>
    <property type="molecule type" value="Genomic_DNA"/>
</dbReference>
<dbReference type="InterPro" id="IPR036779">
    <property type="entry name" value="LysM_dom_sf"/>
</dbReference>
<feature type="domain" description="LysM" evidence="4">
    <location>
        <begin position="862"/>
        <end position="906"/>
    </location>
</feature>
<dbReference type="PROSITE" id="PS51257">
    <property type="entry name" value="PROKAR_LIPOPROTEIN"/>
    <property type="match status" value="1"/>
</dbReference>
<evidence type="ECO:0000313" key="6">
    <source>
        <dbReference type="Proteomes" id="UP000242501"/>
    </source>
</evidence>